<dbReference type="PANTHER" id="PTHR30203:SF30">
    <property type="entry name" value="OUTER MEMBRANE PROTEIN-RELATED"/>
    <property type="match status" value="1"/>
</dbReference>
<reference evidence="2 3" key="1">
    <citation type="submission" date="2014-03" db="EMBL/GenBank/DDBJ databases">
        <title>The draft genome sequence of Thalassospira alkalitolerans JCM 18968.</title>
        <authorList>
            <person name="Lai Q."/>
            <person name="Shao Z."/>
        </authorList>
    </citation>
    <scope>NUCLEOTIDE SEQUENCE [LARGE SCALE GENOMIC DNA]</scope>
    <source>
        <strain evidence="2 3">JCM 18968</strain>
    </source>
</reference>
<keyword evidence="3" id="KW-1185">Reference proteome</keyword>
<gene>
    <name evidence="2" type="ORF">TALK_08235</name>
</gene>
<dbReference type="InterPro" id="IPR003423">
    <property type="entry name" value="OMP_efflux"/>
</dbReference>
<dbReference type="Proteomes" id="UP000193396">
    <property type="component" value="Unassembled WGS sequence"/>
</dbReference>
<name>A0A1Y2LCN5_9PROT</name>
<dbReference type="EMBL" id="JFKB01000005">
    <property type="protein sequence ID" value="OSQ48272.1"/>
    <property type="molecule type" value="Genomic_DNA"/>
</dbReference>
<dbReference type="PANTHER" id="PTHR30203">
    <property type="entry name" value="OUTER MEMBRANE CATION EFFLUX PROTEIN"/>
    <property type="match status" value="1"/>
</dbReference>
<dbReference type="GO" id="GO:0015562">
    <property type="term" value="F:efflux transmembrane transporter activity"/>
    <property type="evidence" value="ECO:0007669"/>
    <property type="project" value="InterPro"/>
</dbReference>
<dbReference type="InterPro" id="IPR010131">
    <property type="entry name" value="MdtP/NodT-like"/>
</dbReference>
<proteinExistence type="inferred from homology"/>
<dbReference type="STRING" id="1293890.TALK_08235"/>
<organism evidence="2 3">
    <name type="scientific">Thalassospira alkalitolerans</name>
    <dbReference type="NCBI Taxonomy" id="1293890"/>
    <lineage>
        <taxon>Bacteria</taxon>
        <taxon>Pseudomonadati</taxon>
        <taxon>Pseudomonadota</taxon>
        <taxon>Alphaproteobacteria</taxon>
        <taxon>Rhodospirillales</taxon>
        <taxon>Thalassospiraceae</taxon>
        <taxon>Thalassospira</taxon>
    </lineage>
</organism>
<protein>
    <recommendedName>
        <fullName evidence="4">Transporter</fullName>
    </recommendedName>
</protein>
<dbReference type="AlphaFoldDB" id="A0A1Y2LCN5"/>
<accession>A0A1Y2LCN5</accession>
<dbReference type="Pfam" id="PF02321">
    <property type="entry name" value="OEP"/>
    <property type="match status" value="1"/>
</dbReference>
<sequence length="478" mass="52869">MMRWILIVLILLPVLSGTGRCETPGDSFDELQSGGTPLTLADAVFLGLRDNRTIKSAYIDRVVQKFDLRVAEDQFTPQFSISGEIARNRIGNVTNTAIDVSPGVTLETRTGATFTFAWNNLVELGDGSRNLTSALEVGATQPLLRGAGRDVVMAPLRQARLGEQVYQLQLKATVAETVANIIFAHRDLLLAQEELKLARNAVVRAENLLDINRTLIASGRMAAMDAVQTEADLESQKLRVLQVRQQLETARFALLDLLGLELGSRVTAIEAPTPRKVDGDIDGFIRIALAKRQDYLGQLLVVEQNRLGIVVAKNEQLWDVSLFGRGKLGREWVKDRSNENIADVTGGLRFAIPVNDLPRRQKLVQADTGYKSAELQLAIIRAGIEAQVRNSASEMDLLWRQLSIAKRSHELAAEAVEIEKIKLNAGRSTTFQVRLLEDSLRTSEIQLLAARIGYLNAQTRFDLLLGTTLDTWQIILSD</sequence>
<evidence type="ECO:0000256" key="1">
    <source>
        <dbReference type="ARBA" id="ARBA00007613"/>
    </source>
</evidence>
<comment type="caution">
    <text evidence="2">The sequence shown here is derived from an EMBL/GenBank/DDBJ whole genome shotgun (WGS) entry which is preliminary data.</text>
</comment>
<evidence type="ECO:0000313" key="2">
    <source>
        <dbReference type="EMBL" id="OSQ48272.1"/>
    </source>
</evidence>
<dbReference type="OrthoDB" id="188180at2"/>
<evidence type="ECO:0000313" key="3">
    <source>
        <dbReference type="Proteomes" id="UP000193396"/>
    </source>
</evidence>
<evidence type="ECO:0008006" key="4">
    <source>
        <dbReference type="Google" id="ProtNLM"/>
    </source>
</evidence>
<dbReference type="Gene3D" id="1.20.1600.10">
    <property type="entry name" value="Outer membrane efflux proteins (OEP)"/>
    <property type="match status" value="1"/>
</dbReference>
<comment type="similarity">
    <text evidence="1">Belongs to the outer membrane factor (OMF) (TC 1.B.17) family.</text>
</comment>
<dbReference type="SUPFAM" id="SSF56954">
    <property type="entry name" value="Outer membrane efflux proteins (OEP)"/>
    <property type="match status" value="1"/>
</dbReference>
<dbReference type="RefSeq" id="WP_085617755.1">
    <property type="nucleotide sequence ID" value="NZ_JFKB01000005.1"/>
</dbReference>